<evidence type="ECO:0000313" key="3">
    <source>
        <dbReference type="Proteomes" id="UP000299102"/>
    </source>
</evidence>
<dbReference type="EMBL" id="BGZK01001073">
    <property type="protein sequence ID" value="GBP70424.1"/>
    <property type="molecule type" value="Genomic_DNA"/>
</dbReference>
<proteinExistence type="predicted"/>
<keyword evidence="3" id="KW-1185">Reference proteome</keyword>
<evidence type="ECO:0000313" key="2">
    <source>
        <dbReference type="EMBL" id="GBP70424.1"/>
    </source>
</evidence>
<protein>
    <submittedName>
        <fullName evidence="2">Uncharacterized protein</fullName>
    </submittedName>
</protein>
<feature type="region of interest" description="Disordered" evidence="1">
    <location>
        <begin position="10"/>
        <end position="44"/>
    </location>
</feature>
<name>A0A4C1Y672_EUMVA</name>
<gene>
    <name evidence="2" type="ORF">EVAR_89739_1</name>
</gene>
<evidence type="ECO:0000256" key="1">
    <source>
        <dbReference type="SAM" id="MobiDB-lite"/>
    </source>
</evidence>
<feature type="compositionally biased region" description="Basic and acidic residues" evidence="1">
    <location>
        <begin position="30"/>
        <end position="44"/>
    </location>
</feature>
<comment type="caution">
    <text evidence="2">The sequence shown here is derived from an EMBL/GenBank/DDBJ whole genome shotgun (WGS) entry which is preliminary data.</text>
</comment>
<reference evidence="2 3" key="1">
    <citation type="journal article" date="2019" name="Commun. Biol.">
        <title>The bagworm genome reveals a unique fibroin gene that provides high tensile strength.</title>
        <authorList>
            <person name="Kono N."/>
            <person name="Nakamura H."/>
            <person name="Ohtoshi R."/>
            <person name="Tomita M."/>
            <person name="Numata K."/>
            <person name="Arakawa K."/>
        </authorList>
    </citation>
    <scope>NUCLEOTIDE SEQUENCE [LARGE SCALE GENOMIC DNA]</scope>
</reference>
<accession>A0A4C1Y672</accession>
<dbReference type="Proteomes" id="UP000299102">
    <property type="component" value="Unassembled WGS sequence"/>
</dbReference>
<sequence length="139" mass="15609">MLRRLVEVAKSGRTGNYNGKPGGSGRRERRSGYREANEPASHRNVDGYRRPWILANFRRFKNALPASRTGIEYLLEGKCGDGKRSGPPELSLAVRNNSRSCHFTSAFCDRAVSHRSCRPIARCSRVDHGVALPLLEYHI</sequence>
<organism evidence="2 3">
    <name type="scientific">Eumeta variegata</name>
    <name type="common">Bagworm moth</name>
    <name type="synonym">Eumeta japonica</name>
    <dbReference type="NCBI Taxonomy" id="151549"/>
    <lineage>
        <taxon>Eukaryota</taxon>
        <taxon>Metazoa</taxon>
        <taxon>Ecdysozoa</taxon>
        <taxon>Arthropoda</taxon>
        <taxon>Hexapoda</taxon>
        <taxon>Insecta</taxon>
        <taxon>Pterygota</taxon>
        <taxon>Neoptera</taxon>
        <taxon>Endopterygota</taxon>
        <taxon>Lepidoptera</taxon>
        <taxon>Glossata</taxon>
        <taxon>Ditrysia</taxon>
        <taxon>Tineoidea</taxon>
        <taxon>Psychidae</taxon>
        <taxon>Oiketicinae</taxon>
        <taxon>Eumeta</taxon>
    </lineage>
</organism>
<dbReference type="AlphaFoldDB" id="A0A4C1Y672"/>